<dbReference type="Pfam" id="PF00881">
    <property type="entry name" value="Nitroreductase"/>
    <property type="match status" value="1"/>
</dbReference>
<dbReference type="InterPro" id="IPR016446">
    <property type="entry name" value="Flavin_OxRdtase_Frp"/>
</dbReference>
<comment type="similarity">
    <text evidence="1 5">Belongs to the flavin oxidoreductase frp family.</text>
</comment>
<dbReference type="AlphaFoldDB" id="A0A1L8SYH7"/>
<dbReference type="PANTHER" id="PTHR43425">
    <property type="entry name" value="OXYGEN-INSENSITIVE NADPH NITROREDUCTASE"/>
    <property type="match status" value="1"/>
</dbReference>
<dbReference type="PANTHER" id="PTHR43425:SF3">
    <property type="entry name" value="NADPH-DEPENDENT OXIDOREDUCTASE"/>
    <property type="match status" value="1"/>
</dbReference>
<keyword evidence="5" id="KW-0521">NADP</keyword>
<dbReference type="OrthoDB" id="9775805at2"/>
<dbReference type="CDD" id="cd02146">
    <property type="entry name" value="NfsA-like"/>
    <property type="match status" value="1"/>
</dbReference>
<comment type="caution">
    <text evidence="7">The sequence shown here is derived from an EMBL/GenBank/DDBJ whole genome shotgun (WGS) entry which is preliminary data.</text>
</comment>
<dbReference type="EMBL" id="JXKM01000001">
    <property type="protein sequence ID" value="OJG37129.1"/>
    <property type="molecule type" value="Genomic_DNA"/>
</dbReference>
<accession>A0A1L8SYH7</accession>
<evidence type="ECO:0000256" key="2">
    <source>
        <dbReference type="ARBA" id="ARBA00022630"/>
    </source>
</evidence>
<organism evidence="7 8">
    <name type="scientific">Enterococcus devriesei</name>
    <dbReference type="NCBI Taxonomy" id="319970"/>
    <lineage>
        <taxon>Bacteria</taxon>
        <taxon>Bacillati</taxon>
        <taxon>Bacillota</taxon>
        <taxon>Bacilli</taxon>
        <taxon>Lactobacillales</taxon>
        <taxon>Enterococcaceae</taxon>
        <taxon>Enterococcus</taxon>
    </lineage>
</organism>
<keyword evidence="3 5" id="KW-0288">FMN</keyword>
<dbReference type="Proteomes" id="UP000183700">
    <property type="component" value="Unassembled WGS sequence"/>
</dbReference>
<dbReference type="RefSeq" id="WP_071860638.1">
    <property type="nucleotide sequence ID" value="NZ_JBHLVS010000004.1"/>
</dbReference>
<dbReference type="InterPro" id="IPR000415">
    <property type="entry name" value="Nitroreductase-like"/>
</dbReference>
<reference evidence="7 8" key="1">
    <citation type="submission" date="2014-12" db="EMBL/GenBank/DDBJ databases">
        <title>Draft genome sequences of 29 type strains of Enterococci.</title>
        <authorList>
            <person name="Zhong Z."/>
            <person name="Sun Z."/>
            <person name="Liu W."/>
            <person name="Zhang W."/>
            <person name="Zhang H."/>
        </authorList>
    </citation>
    <scope>NUCLEOTIDE SEQUENCE [LARGE SCALE GENOMIC DNA]</scope>
    <source>
        <strain evidence="7 8">DSM 22802</strain>
    </source>
</reference>
<dbReference type="Gene3D" id="3.40.109.10">
    <property type="entry name" value="NADH Oxidase"/>
    <property type="match status" value="1"/>
</dbReference>
<dbReference type="PIRSF" id="PIRSF005426">
    <property type="entry name" value="Frp"/>
    <property type="match status" value="1"/>
</dbReference>
<evidence type="ECO:0000313" key="7">
    <source>
        <dbReference type="EMBL" id="OJG37129.1"/>
    </source>
</evidence>
<proteinExistence type="inferred from homology"/>
<gene>
    <name evidence="7" type="ORF">RV00_GL000086</name>
</gene>
<name>A0A1L8SYH7_9ENTE</name>
<dbReference type="SUPFAM" id="SSF55469">
    <property type="entry name" value="FMN-dependent nitroreductase-like"/>
    <property type="match status" value="1"/>
</dbReference>
<keyword evidence="2 5" id="KW-0285">Flavoprotein</keyword>
<evidence type="ECO:0000313" key="8">
    <source>
        <dbReference type="Proteomes" id="UP000183700"/>
    </source>
</evidence>
<evidence type="ECO:0000256" key="4">
    <source>
        <dbReference type="ARBA" id="ARBA00023002"/>
    </source>
</evidence>
<keyword evidence="4 5" id="KW-0560">Oxidoreductase</keyword>
<dbReference type="GO" id="GO:0016491">
    <property type="term" value="F:oxidoreductase activity"/>
    <property type="evidence" value="ECO:0007669"/>
    <property type="project" value="UniProtKB-UniRule"/>
</dbReference>
<dbReference type="InterPro" id="IPR029479">
    <property type="entry name" value="Nitroreductase"/>
</dbReference>
<keyword evidence="8" id="KW-1185">Reference proteome</keyword>
<sequence length="243" mass="27419">MELFETMIQHTSVRSFTDQKLSAELQEQLVLAAQSASSSNFLQACSLIQVTDNIKRKAIETIAKFPVDNGTNGQFYIFVADLNKHAQVLQQQNLSTEHLSTMESLVVAIVDTALAAQSMAVYAESVELGICYVGGIRNDLFKMKDLLDLPKFTYPVFGLFVGYPAEKNEVKPRLPKTAILNTNTYQPFTPAMLADYDEVTTTYYLERSTNMQATSWSEKVRRHFAQARRSNTIDFLKKQGFVF</sequence>
<evidence type="ECO:0000256" key="3">
    <source>
        <dbReference type="ARBA" id="ARBA00022643"/>
    </source>
</evidence>
<evidence type="ECO:0000256" key="5">
    <source>
        <dbReference type="PIRNR" id="PIRNR005426"/>
    </source>
</evidence>
<evidence type="ECO:0000259" key="6">
    <source>
        <dbReference type="Pfam" id="PF00881"/>
    </source>
</evidence>
<protein>
    <recommendedName>
        <fullName evidence="6">Nitroreductase domain-containing protein</fullName>
    </recommendedName>
</protein>
<dbReference type="STRING" id="319970.RV00_GL000086"/>
<feature type="domain" description="Nitroreductase" evidence="6">
    <location>
        <begin position="9"/>
        <end position="163"/>
    </location>
</feature>
<evidence type="ECO:0000256" key="1">
    <source>
        <dbReference type="ARBA" id="ARBA00008366"/>
    </source>
</evidence>